<dbReference type="EMBL" id="JBBMFA010000069">
    <property type="protein sequence ID" value="MEQ2519841.1"/>
    <property type="molecule type" value="Genomic_DNA"/>
</dbReference>
<keyword evidence="6" id="KW-0804">Transcription</keyword>
<evidence type="ECO:0000256" key="1">
    <source>
        <dbReference type="ARBA" id="ARBA00007957"/>
    </source>
</evidence>
<reference evidence="7 8" key="1">
    <citation type="submission" date="2024-03" db="EMBL/GenBank/DDBJ databases">
        <title>Human intestinal bacterial collection.</title>
        <authorList>
            <person name="Pauvert C."/>
            <person name="Hitch T.C.A."/>
            <person name="Clavel T."/>
        </authorList>
    </citation>
    <scope>NUCLEOTIDE SEQUENCE [LARGE SCALE GENOMIC DNA]</scope>
    <source>
        <strain evidence="7 8">CLA-JM-H11</strain>
    </source>
</reference>
<keyword evidence="8" id="KW-1185">Reference proteome</keyword>
<comment type="caution">
    <text evidence="7">The sequence shown here is derived from an EMBL/GenBank/DDBJ whole genome shotgun (WGS) entry which is preliminary data.</text>
</comment>
<dbReference type="Pfam" id="PF01475">
    <property type="entry name" value="FUR"/>
    <property type="match status" value="1"/>
</dbReference>
<accession>A0ABV1GDL7</accession>
<dbReference type="Gene3D" id="3.30.1490.190">
    <property type="match status" value="1"/>
</dbReference>
<dbReference type="PANTHER" id="PTHR33202:SF7">
    <property type="entry name" value="FERRIC UPTAKE REGULATION PROTEIN"/>
    <property type="match status" value="1"/>
</dbReference>
<keyword evidence="4" id="KW-0805">Transcription regulation</keyword>
<evidence type="ECO:0000256" key="3">
    <source>
        <dbReference type="ARBA" id="ARBA00022833"/>
    </source>
</evidence>
<dbReference type="RefSeq" id="WP_349215275.1">
    <property type="nucleotide sequence ID" value="NZ_JBBMFA010000069.1"/>
</dbReference>
<dbReference type="InterPro" id="IPR002481">
    <property type="entry name" value="FUR"/>
</dbReference>
<keyword evidence="5" id="KW-0238">DNA-binding</keyword>
<gene>
    <name evidence="7" type="ORF">WMO24_05255</name>
</gene>
<keyword evidence="2" id="KW-0678">Repressor</keyword>
<protein>
    <submittedName>
        <fullName evidence="7">Transcriptional repressor</fullName>
    </submittedName>
</protein>
<dbReference type="SUPFAM" id="SSF46785">
    <property type="entry name" value="Winged helix' DNA-binding domain"/>
    <property type="match status" value="1"/>
</dbReference>
<dbReference type="InterPro" id="IPR036388">
    <property type="entry name" value="WH-like_DNA-bd_sf"/>
</dbReference>
<dbReference type="InterPro" id="IPR043135">
    <property type="entry name" value="Fur_C"/>
</dbReference>
<evidence type="ECO:0000313" key="8">
    <source>
        <dbReference type="Proteomes" id="UP001477672"/>
    </source>
</evidence>
<sequence length="130" mass="14712">MEKRNTIQKQLVLDAVAQLADHPTADEVYAHIAQKHPTVSKATVYRNLSSLSEDGVLRHVRMPEGADRFDYTLTPHFHIECICCGALCDVCLDENKEISRKVEQMTGYCDVQYDIVFTGVCPACRKHETE</sequence>
<dbReference type="PANTHER" id="PTHR33202">
    <property type="entry name" value="ZINC UPTAKE REGULATION PROTEIN"/>
    <property type="match status" value="1"/>
</dbReference>
<dbReference type="CDD" id="cd07153">
    <property type="entry name" value="Fur_like"/>
    <property type="match status" value="1"/>
</dbReference>
<dbReference type="Proteomes" id="UP001477672">
    <property type="component" value="Unassembled WGS sequence"/>
</dbReference>
<evidence type="ECO:0000256" key="5">
    <source>
        <dbReference type="ARBA" id="ARBA00023125"/>
    </source>
</evidence>
<evidence type="ECO:0000256" key="6">
    <source>
        <dbReference type="ARBA" id="ARBA00023163"/>
    </source>
</evidence>
<keyword evidence="3" id="KW-0862">Zinc</keyword>
<comment type="similarity">
    <text evidence="1">Belongs to the Fur family.</text>
</comment>
<evidence type="ECO:0000256" key="4">
    <source>
        <dbReference type="ARBA" id="ARBA00023015"/>
    </source>
</evidence>
<dbReference type="Gene3D" id="1.10.10.10">
    <property type="entry name" value="Winged helix-like DNA-binding domain superfamily/Winged helix DNA-binding domain"/>
    <property type="match status" value="1"/>
</dbReference>
<name>A0ABV1GDL7_9FIRM</name>
<dbReference type="InterPro" id="IPR036390">
    <property type="entry name" value="WH_DNA-bd_sf"/>
</dbReference>
<organism evidence="7 8">
    <name type="scientific">Ruthenibacterium intestinale</name>
    <dbReference type="NCBI Taxonomy" id="3133163"/>
    <lineage>
        <taxon>Bacteria</taxon>
        <taxon>Bacillati</taxon>
        <taxon>Bacillota</taxon>
        <taxon>Clostridia</taxon>
        <taxon>Eubacteriales</taxon>
        <taxon>Oscillospiraceae</taxon>
        <taxon>Ruthenibacterium</taxon>
    </lineage>
</organism>
<proteinExistence type="inferred from homology"/>
<evidence type="ECO:0000313" key="7">
    <source>
        <dbReference type="EMBL" id="MEQ2519841.1"/>
    </source>
</evidence>
<evidence type="ECO:0000256" key="2">
    <source>
        <dbReference type="ARBA" id="ARBA00022491"/>
    </source>
</evidence>